<evidence type="ECO:0000313" key="2">
    <source>
        <dbReference type="Proteomes" id="UP000005239"/>
    </source>
</evidence>
<dbReference type="AlphaFoldDB" id="A0A2A6CLZ3"/>
<proteinExistence type="predicted"/>
<sequence>MSVKILVFILLLTIVAVHVEADAFVGACNQVCPRIQRERDECCRAHGFNGGMVPGWCNPLLGAVAYCKS</sequence>
<accession>A0A8R1UUT5</accession>
<name>A0A2A6CLZ3_PRIPA</name>
<protein>
    <submittedName>
        <fullName evidence="1">Uncharacterized protein</fullName>
    </submittedName>
</protein>
<evidence type="ECO:0000313" key="1">
    <source>
        <dbReference type="EnsemblMetazoa" id="PPA41335.1"/>
    </source>
</evidence>
<dbReference type="OrthoDB" id="7928468at2759"/>
<dbReference type="EnsemblMetazoa" id="PPA41335.1">
    <property type="protein sequence ID" value="PPA41335.1"/>
    <property type="gene ID" value="WBGene00279704"/>
</dbReference>
<gene>
    <name evidence="1" type="primary">WBGene00279704</name>
</gene>
<dbReference type="Pfam" id="PF08036">
    <property type="entry name" value="Antimicrobial_6"/>
    <property type="match status" value="1"/>
</dbReference>
<accession>A0A2A6CLZ3</accession>
<keyword evidence="2" id="KW-1185">Reference proteome</keyword>
<reference evidence="1" key="2">
    <citation type="submission" date="2022-06" db="UniProtKB">
        <authorList>
            <consortium name="EnsemblMetazoa"/>
        </authorList>
    </citation>
    <scope>IDENTIFICATION</scope>
    <source>
        <strain evidence="1">PS312</strain>
    </source>
</reference>
<dbReference type="InterPro" id="IPR038203">
    <property type="entry name" value="Diapausin_sf"/>
</dbReference>
<dbReference type="Gene3D" id="3.30.30.120">
    <property type="entry name" value="Diapause-specific peptide"/>
    <property type="match status" value="1"/>
</dbReference>
<organism evidence="1 2">
    <name type="scientific">Pristionchus pacificus</name>
    <name type="common">Parasitic nematode worm</name>
    <dbReference type="NCBI Taxonomy" id="54126"/>
    <lineage>
        <taxon>Eukaryota</taxon>
        <taxon>Metazoa</taxon>
        <taxon>Ecdysozoa</taxon>
        <taxon>Nematoda</taxon>
        <taxon>Chromadorea</taxon>
        <taxon>Rhabditida</taxon>
        <taxon>Rhabditina</taxon>
        <taxon>Diplogasteromorpha</taxon>
        <taxon>Diplogasteroidea</taxon>
        <taxon>Neodiplogasteridae</taxon>
        <taxon>Pristionchus</taxon>
    </lineage>
</organism>
<reference evidence="2" key="1">
    <citation type="journal article" date="2008" name="Nat. Genet.">
        <title>The Pristionchus pacificus genome provides a unique perspective on nematode lifestyle and parasitism.</title>
        <authorList>
            <person name="Dieterich C."/>
            <person name="Clifton S.W."/>
            <person name="Schuster L.N."/>
            <person name="Chinwalla A."/>
            <person name="Delehaunty K."/>
            <person name="Dinkelacker I."/>
            <person name="Fulton L."/>
            <person name="Fulton R."/>
            <person name="Godfrey J."/>
            <person name="Minx P."/>
            <person name="Mitreva M."/>
            <person name="Roeseler W."/>
            <person name="Tian H."/>
            <person name="Witte H."/>
            <person name="Yang S.P."/>
            <person name="Wilson R.K."/>
            <person name="Sommer R.J."/>
        </authorList>
    </citation>
    <scope>NUCLEOTIDE SEQUENCE [LARGE SCALE GENOMIC DNA]</scope>
    <source>
        <strain evidence="2">PS312</strain>
    </source>
</reference>
<dbReference type="Proteomes" id="UP000005239">
    <property type="component" value="Unassembled WGS sequence"/>
</dbReference>